<dbReference type="PANTHER" id="PTHR30250:SF11">
    <property type="entry name" value="O-ANTIGEN TRANSPORTER-RELATED"/>
    <property type="match status" value="1"/>
</dbReference>
<feature type="transmembrane region" description="Helical" evidence="6">
    <location>
        <begin position="145"/>
        <end position="169"/>
    </location>
</feature>
<dbReference type="InterPro" id="IPR050833">
    <property type="entry name" value="Poly_Biosynth_Transport"/>
</dbReference>
<name>A0A1H1MJ97_9ACTN</name>
<evidence type="ECO:0000256" key="4">
    <source>
        <dbReference type="ARBA" id="ARBA00022989"/>
    </source>
</evidence>
<proteinExistence type="predicted"/>
<evidence type="ECO:0000256" key="6">
    <source>
        <dbReference type="SAM" id="Phobius"/>
    </source>
</evidence>
<evidence type="ECO:0000256" key="2">
    <source>
        <dbReference type="ARBA" id="ARBA00022475"/>
    </source>
</evidence>
<accession>A0A1H1MJ97</accession>
<protein>
    <recommendedName>
        <fullName evidence="9">Membrane protein involved in the export of O-antigen and teichoic acid</fullName>
    </recommendedName>
</protein>
<feature type="transmembrane region" description="Helical" evidence="6">
    <location>
        <begin position="219"/>
        <end position="240"/>
    </location>
</feature>
<comment type="subcellular location">
    <subcellularLocation>
        <location evidence="1">Cell membrane</location>
        <topology evidence="1">Multi-pass membrane protein</topology>
    </subcellularLocation>
</comment>
<evidence type="ECO:0008006" key="9">
    <source>
        <dbReference type="Google" id="ProtNLM"/>
    </source>
</evidence>
<keyword evidence="8" id="KW-1185">Reference proteome</keyword>
<keyword evidence="5 6" id="KW-0472">Membrane</keyword>
<dbReference type="STRING" id="642780.SAMN04488570_0597"/>
<feature type="transmembrane region" description="Helical" evidence="6">
    <location>
        <begin position="379"/>
        <end position="398"/>
    </location>
</feature>
<keyword evidence="4 6" id="KW-1133">Transmembrane helix</keyword>
<keyword evidence="3 6" id="KW-0812">Transmembrane</keyword>
<sequence>MAGVAGASVASAAVTWFGLLLAARLLGPSGYGEFMAVWSVLFAATGTLAGLQQEVTRRVATTGQRGGSIPVGGPGGASSHGSAHVWSGSVLAGLLGAALLVAASPWWGPRVWGAGWAGLLPLLALGFVGYAWANGVTGSLAGRGAWSWYAATILVEGLLRSVVVVGALLLTGSRIGWQVAILSGLLGWVVLAAASEQVRSTRLLVLGERRRFLADSARAVLAAGCSGVTIAGFPALLLATRQGESAAALGVVVAVVVNARAPLLLLGSFQGPVIRWLAGGSRLRAAPVVAGVVGTGLAVLVGWIAGPGLLLLVFGGGFVTSGAFVGGVVLGVALTAVVTLSGWWALVRGRHSVHVAGWAAVAVATVVCLLLPLPLGPRALAALLVPPLVGAAIHLLGARPAAVGSRRRRAQLPAGGGRG</sequence>
<feature type="transmembrane region" description="Helical" evidence="6">
    <location>
        <begin position="288"/>
        <end position="318"/>
    </location>
</feature>
<evidence type="ECO:0000256" key="5">
    <source>
        <dbReference type="ARBA" id="ARBA00023136"/>
    </source>
</evidence>
<dbReference type="GO" id="GO:0005886">
    <property type="term" value="C:plasma membrane"/>
    <property type="evidence" value="ECO:0007669"/>
    <property type="project" value="UniProtKB-SubCell"/>
</dbReference>
<evidence type="ECO:0000256" key="1">
    <source>
        <dbReference type="ARBA" id="ARBA00004651"/>
    </source>
</evidence>
<feature type="transmembrane region" description="Helical" evidence="6">
    <location>
        <begin position="324"/>
        <end position="346"/>
    </location>
</feature>
<feature type="transmembrane region" description="Helical" evidence="6">
    <location>
        <begin position="246"/>
        <end position="267"/>
    </location>
</feature>
<reference evidence="8" key="1">
    <citation type="submission" date="2016-10" db="EMBL/GenBank/DDBJ databases">
        <authorList>
            <person name="Varghese N."/>
            <person name="Submissions S."/>
        </authorList>
    </citation>
    <scope>NUCLEOTIDE SEQUENCE [LARGE SCALE GENOMIC DNA]</scope>
    <source>
        <strain evidence="8">DSM 22127</strain>
    </source>
</reference>
<dbReference type="PANTHER" id="PTHR30250">
    <property type="entry name" value="PST FAMILY PREDICTED COLANIC ACID TRANSPORTER"/>
    <property type="match status" value="1"/>
</dbReference>
<evidence type="ECO:0000256" key="3">
    <source>
        <dbReference type="ARBA" id="ARBA00022692"/>
    </source>
</evidence>
<feature type="transmembrane region" description="Helical" evidence="6">
    <location>
        <begin position="32"/>
        <end position="51"/>
    </location>
</feature>
<feature type="transmembrane region" description="Helical" evidence="6">
    <location>
        <begin position="85"/>
        <end position="107"/>
    </location>
</feature>
<organism evidence="7 8">
    <name type="scientific">Nocardioides scoriae</name>
    <dbReference type="NCBI Taxonomy" id="642780"/>
    <lineage>
        <taxon>Bacteria</taxon>
        <taxon>Bacillati</taxon>
        <taxon>Actinomycetota</taxon>
        <taxon>Actinomycetes</taxon>
        <taxon>Propionibacteriales</taxon>
        <taxon>Nocardioidaceae</taxon>
        <taxon>Nocardioides</taxon>
    </lineage>
</organism>
<evidence type="ECO:0000313" key="8">
    <source>
        <dbReference type="Proteomes" id="UP000198859"/>
    </source>
</evidence>
<keyword evidence="2" id="KW-1003">Cell membrane</keyword>
<feature type="transmembrane region" description="Helical" evidence="6">
    <location>
        <begin position="113"/>
        <end position="133"/>
    </location>
</feature>
<evidence type="ECO:0000313" key="7">
    <source>
        <dbReference type="EMBL" id="SDR86710.1"/>
    </source>
</evidence>
<gene>
    <name evidence="7" type="ORF">SAMN04488570_0597</name>
</gene>
<feature type="transmembrane region" description="Helical" evidence="6">
    <location>
        <begin position="175"/>
        <end position="194"/>
    </location>
</feature>
<feature type="transmembrane region" description="Helical" evidence="6">
    <location>
        <begin position="353"/>
        <end position="373"/>
    </location>
</feature>
<dbReference type="Proteomes" id="UP000198859">
    <property type="component" value="Chromosome I"/>
</dbReference>
<dbReference type="AlphaFoldDB" id="A0A1H1MJ97"/>
<dbReference type="EMBL" id="LT629757">
    <property type="protein sequence ID" value="SDR86710.1"/>
    <property type="molecule type" value="Genomic_DNA"/>
</dbReference>